<protein>
    <recommendedName>
        <fullName evidence="3">Alpha/beta hydrolase domain-containing protein</fullName>
    </recommendedName>
</protein>
<reference evidence="4 5" key="1">
    <citation type="submission" date="2019-02" db="EMBL/GenBank/DDBJ databases">
        <title>Prokaryotic population dynamics and viral predation in marine succession experiment using metagenomics: the confinement effect.</title>
        <authorList>
            <person name="Haro-Moreno J.M."/>
            <person name="Rodriguez-Valera F."/>
            <person name="Lopez-Perez M."/>
        </authorList>
    </citation>
    <scope>NUCLEOTIDE SEQUENCE [LARGE SCALE GENOMIC DNA]</scope>
    <source>
        <strain evidence="4">MED-G158</strain>
    </source>
</reference>
<proteinExistence type="predicted"/>
<gene>
    <name evidence="4" type="ORF">EVA69_03875</name>
</gene>
<feature type="region of interest" description="Disordered" evidence="1">
    <location>
        <begin position="434"/>
        <end position="456"/>
    </location>
</feature>
<evidence type="ECO:0000256" key="1">
    <source>
        <dbReference type="SAM" id="MobiDB-lite"/>
    </source>
</evidence>
<feature type="chain" id="PRO_5022101240" description="Alpha/beta hydrolase domain-containing protein" evidence="2">
    <location>
        <begin position="28"/>
        <end position="670"/>
    </location>
</feature>
<organism evidence="4 5">
    <name type="scientific">OM182 bacterium</name>
    <dbReference type="NCBI Taxonomy" id="2510334"/>
    <lineage>
        <taxon>Bacteria</taxon>
        <taxon>Pseudomonadati</taxon>
        <taxon>Pseudomonadota</taxon>
        <taxon>Gammaproteobacteria</taxon>
        <taxon>OMG group</taxon>
        <taxon>OM182 clade</taxon>
    </lineage>
</organism>
<accession>A0A520RZQ5</accession>
<dbReference type="Proteomes" id="UP000320404">
    <property type="component" value="Unassembled WGS sequence"/>
</dbReference>
<name>A0A520RZQ5_9GAMM</name>
<evidence type="ECO:0000313" key="5">
    <source>
        <dbReference type="Proteomes" id="UP000320404"/>
    </source>
</evidence>
<dbReference type="AlphaFoldDB" id="A0A520RZQ5"/>
<comment type="caution">
    <text evidence="4">The sequence shown here is derived from an EMBL/GenBank/DDBJ whole genome shotgun (WGS) entry which is preliminary data.</text>
</comment>
<dbReference type="Pfam" id="PF20091">
    <property type="entry name" value="Abhydrolase_10"/>
    <property type="match status" value="1"/>
</dbReference>
<keyword evidence="2" id="KW-0732">Signal</keyword>
<evidence type="ECO:0000313" key="4">
    <source>
        <dbReference type="EMBL" id="RZO75706.1"/>
    </source>
</evidence>
<sequence>MCRLSLLTFFTFSTFLSFLFHPQPVWAQLSRVEINARETLAESGVRYSYDKVEGILHFVLDPTDPANRAIVDIEYAPVNEEGMVEYSADFRMLIPSADIANGTLVYHVNNRGRSLTHPEISLQHPVAGEGFTYLVTGWINELSSGSGRLRLHAPIVSAEQAPLIGDVRYELSTGRAADSIKIGGGGHLAYAPTQQGLQTASLTRRLYQADPKTPIERSQFDLSVTEVADSNQVDVSLSLAAGFEPGYLYELIYEARDPVLAGAGMSAIRDMVSAIRYGTDAQGMTELELPAISHAITYGVSQSGRLLRQFIYDGFNADLDGRSVFEGAIPIIAGGGYGMFNMRFAMPTRTNGHHSNYLYPNDLFPFTYGNSTDPYTGRQDGVLTRARLAGVEPKLMHIQTSNEYWLRAGSLPHTTPDGRADAVIPDNVRFYTIGGSQHGSGNGRPRAASSGQLPPNPSMWMPISDSLLVAMNDWVVKEELPPPSRYPRIADGSLVVSHQGGDINPAAWNQLNGINYPESMYAPGLNDYGNRWLGERIVDRHPSESQAIYRTLVPQVDSDNNDLATATILPPTAQVPLATFMTWNLRAPATGAEKSLARLAGGYIPFAGTTAQARAAGDSRSSIEGLYGDFDDYLAKYEAATDALIAEGFLLPGFKAAYMEIAQENESLFP</sequence>
<dbReference type="EMBL" id="SHAH01000048">
    <property type="protein sequence ID" value="RZO75706.1"/>
    <property type="molecule type" value="Genomic_DNA"/>
</dbReference>
<evidence type="ECO:0000256" key="2">
    <source>
        <dbReference type="SAM" id="SignalP"/>
    </source>
</evidence>
<feature type="signal peptide" evidence="2">
    <location>
        <begin position="1"/>
        <end position="27"/>
    </location>
</feature>
<feature type="domain" description="Alpha/beta hydrolase" evidence="3">
    <location>
        <begin position="262"/>
        <end position="659"/>
    </location>
</feature>
<evidence type="ECO:0000259" key="3">
    <source>
        <dbReference type="Pfam" id="PF20091"/>
    </source>
</evidence>
<dbReference type="InterPro" id="IPR045394">
    <property type="entry name" value="Abhydrolase_dom"/>
</dbReference>